<dbReference type="Pfam" id="PF00528">
    <property type="entry name" value="BPD_transp_1"/>
    <property type="match status" value="1"/>
</dbReference>
<protein>
    <submittedName>
        <fullName evidence="9">Binding-protein-dependent transport systems inner membrane component</fullName>
    </submittedName>
</protein>
<dbReference type="Gene3D" id="1.10.3720.10">
    <property type="entry name" value="MetI-like"/>
    <property type="match status" value="1"/>
</dbReference>
<reference evidence="9 10" key="1">
    <citation type="submission" date="2010-11" db="EMBL/GenBank/DDBJ databases">
        <title>The complete genome of Thermotoga thermarum DSM 5069.</title>
        <authorList>
            <consortium name="US DOE Joint Genome Institute (JGI-PGF)"/>
            <person name="Lucas S."/>
            <person name="Copeland A."/>
            <person name="Lapidus A."/>
            <person name="Bruce D."/>
            <person name="Goodwin L."/>
            <person name="Pitluck S."/>
            <person name="Kyrpides N."/>
            <person name="Mavromatis K."/>
            <person name="Ivanova N."/>
            <person name="Zeytun A."/>
            <person name="Brettin T."/>
            <person name="Detter J.C."/>
            <person name="Tapia R."/>
            <person name="Han C."/>
            <person name="Land M."/>
            <person name="Hauser L."/>
            <person name="Markowitz V."/>
            <person name="Cheng J.-F."/>
            <person name="Hugenholtz P."/>
            <person name="Woyke T."/>
            <person name="Wu D."/>
            <person name="Spring S."/>
            <person name="Schroeder M."/>
            <person name="Brambilla E."/>
            <person name="Klenk H.-P."/>
            <person name="Eisen J.A."/>
        </authorList>
    </citation>
    <scope>NUCLEOTIDE SEQUENCE [LARGE SCALE GENOMIC DNA]</scope>
    <source>
        <strain evidence="9 10">DSM 5069</strain>
    </source>
</reference>
<dbReference type="PANTHER" id="PTHR43005">
    <property type="entry name" value="BLR7065 PROTEIN"/>
    <property type="match status" value="1"/>
</dbReference>
<evidence type="ECO:0000256" key="3">
    <source>
        <dbReference type="ARBA" id="ARBA00022475"/>
    </source>
</evidence>
<feature type="transmembrane region" description="Helical" evidence="7">
    <location>
        <begin position="12"/>
        <end position="33"/>
    </location>
</feature>
<keyword evidence="4 7" id="KW-0812">Transmembrane</keyword>
<feature type="transmembrane region" description="Helical" evidence="7">
    <location>
        <begin position="221"/>
        <end position="241"/>
    </location>
</feature>
<keyword evidence="6 7" id="KW-0472">Membrane</keyword>
<evidence type="ECO:0000256" key="2">
    <source>
        <dbReference type="ARBA" id="ARBA00022448"/>
    </source>
</evidence>
<dbReference type="eggNOG" id="COG1175">
    <property type="taxonomic scope" value="Bacteria"/>
</dbReference>
<dbReference type="HOGENOM" id="CLU_016047_0_3_0"/>
<keyword evidence="2 7" id="KW-0813">Transport</keyword>
<keyword evidence="5 7" id="KW-1133">Transmembrane helix</keyword>
<dbReference type="InterPro" id="IPR035906">
    <property type="entry name" value="MetI-like_sf"/>
</dbReference>
<organism evidence="9 10">
    <name type="scientific">Pseudothermotoga thermarum DSM 5069</name>
    <dbReference type="NCBI Taxonomy" id="688269"/>
    <lineage>
        <taxon>Bacteria</taxon>
        <taxon>Thermotogati</taxon>
        <taxon>Thermotogota</taxon>
        <taxon>Thermotogae</taxon>
        <taxon>Thermotogales</taxon>
        <taxon>Thermotogaceae</taxon>
        <taxon>Pseudothermotoga</taxon>
    </lineage>
</organism>
<dbReference type="PATRIC" id="fig|688269.3.peg.1522"/>
<proteinExistence type="inferred from homology"/>
<name>F7YUW9_9THEM</name>
<dbReference type="RefSeq" id="WP_013932744.1">
    <property type="nucleotide sequence ID" value="NC_015707.1"/>
</dbReference>
<evidence type="ECO:0000256" key="5">
    <source>
        <dbReference type="ARBA" id="ARBA00022989"/>
    </source>
</evidence>
<dbReference type="OrthoDB" id="9783714at2"/>
<comment type="similarity">
    <text evidence="7">Belongs to the binding-protein-dependent transport system permease family.</text>
</comment>
<sequence precursor="true">MEILPKKVGFLFLVPALLFICLFLLFPFFWVIVISFTNRALTGPAALSPTFVGLRNYLRLFNFQRWMRPGEFGNALKNTAIFVVGSAILGQVPLGLGIALLLHRFKWKTIREIVYTLAIAAWILPGVPVAFAWIAFLDRDFGTLNAILKFFKIGPIDWYFEQPLLAIILFNIWRGTAFSMLLFSAALGSIPPSYWDISEVIGATAWQRFRDVIFPLIKPHILTDLILVTLWTFNSFTPYLITGGGPLFKSETIPMYTYREAFRFLEFGRGASAAVVTMTINLILAIIYLTFLKRQEVYK</sequence>
<feature type="transmembrane region" description="Helical" evidence="7">
    <location>
        <begin position="271"/>
        <end position="291"/>
    </location>
</feature>
<dbReference type="Proteomes" id="UP000006804">
    <property type="component" value="Chromosome"/>
</dbReference>
<feature type="transmembrane region" description="Helical" evidence="7">
    <location>
        <begin position="164"/>
        <end position="187"/>
    </location>
</feature>
<keyword evidence="3" id="KW-1003">Cell membrane</keyword>
<gene>
    <name evidence="9" type="ORF">Theth_1473</name>
</gene>
<evidence type="ECO:0000313" key="10">
    <source>
        <dbReference type="Proteomes" id="UP000006804"/>
    </source>
</evidence>
<evidence type="ECO:0000256" key="6">
    <source>
        <dbReference type="ARBA" id="ARBA00023136"/>
    </source>
</evidence>
<dbReference type="EMBL" id="CP002351">
    <property type="protein sequence ID" value="AEH51530.1"/>
    <property type="molecule type" value="Genomic_DNA"/>
</dbReference>
<evidence type="ECO:0000313" key="9">
    <source>
        <dbReference type="EMBL" id="AEH51530.1"/>
    </source>
</evidence>
<dbReference type="AlphaFoldDB" id="F7YUW9"/>
<keyword evidence="10" id="KW-1185">Reference proteome</keyword>
<dbReference type="PROSITE" id="PS50928">
    <property type="entry name" value="ABC_TM1"/>
    <property type="match status" value="1"/>
</dbReference>
<dbReference type="GO" id="GO:0005886">
    <property type="term" value="C:plasma membrane"/>
    <property type="evidence" value="ECO:0007669"/>
    <property type="project" value="UniProtKB-SubCell"/>
</dbReference>
<evidence type="ECO:0000256" key="7">
    <source>
        <dbReference type="RuleBase" id="RU363032"/>
    </source>
</evidence>
<evidence type="ECO:0000256" key="1">
    <source>
        <dbReference type="ARBA" id="ARBA00004651"/>
    </source>
</evidence>
<dbReference type="CDD" id="cd06261">
    <property type="entry name" value="TM_PBP2"/>
    <property type="match status" value="1"/>
</dbReference>
<accession>F7YUW9</accession>
<dbReference type="InterPro" id="IPR000515">
    <property type="entry name" value="MetI-like"/>
</dbReference>
<dbReference type="KEGG" id="tta:Theth_1473"/>
<dbReference type="SUPFAM" id="SSF161098">
    <property type="entry name" value="MetI-like"/>
    <property type="match status" value="1"/>
</dbReference>
<feature type="transmembrane region" description="Helical" evidence="7">
    <location>
        <begin position="78"/>
        <end position="102"/>
    </location>
</feature>
<dbReference type="STRING" id="688269.Theth_1473"/>
<feature type="transmembrane region" description="Helical" evidence="7">
    <location>
        <begin position="114"/>
        <end position="136"/>
    </location>
</feature>
<evidence type="ECO:0000256" key="4">
    <source>
        <dbReference type="ARBA" id="ARBA00022692"/>
    </source>
</evidence>
<comment type="subcellular location">
    <subcellularLocation>
        <location evidence="1 7">Cell membrane</location>
        <topology evidence="1 7">Multi-pass membrane protein</topology>
    </subcellularLocation>
</comment>
<evidence type="ECO:0000259" key="8">
    <source>
        <dbReference type="PROSITE" id="PS50928"/>
    </source>
</evidence>
<dbReference type="PANTHER" id="PTHR43005:SF1">
    <property type="entry name" value="SPERMIDINE_PUTRESCINE TRANSPORT SYSTEM PERMEASE PROTEIN"/>
    <property type="match status" value="1"/>
</dbReference>
<dbReference type="GO" id="GO:0055085">
    <property type="term" value="P:transmembrane transport"/>
    <property type="evidence" value="ECO:0007669"/>
    <property type="project" value="InterPro"/>
</dbReference>
<feature type="domain" description="ABC transmembrane type-1" evidence="8">
    <location>
        <begin position="77"/>
        <end position="288"/>
    </location>
</feature>